<organism evidence="2 3">
    <name type="scientific">Candidatus Portnoybacteria bacterium CG10_big_fil_rev_8_21_14_0_10_38_18</name>
    <dbReference type="NCBI Taxonomy" id="1974813"/>
    <lineage>
        <taxon>Bacteria</taxon>
        <taxon>Candidatus Portnoyibacteriota</taxon>
    </lineage>
</organism>
<dbReference type="EMBL" id="PFDX01000006">
    <property type="protein sequence ID" value="PJE57703.1"/>
    <property type="molecule type" value="Genomic_DNA"/>
</dbReference>
<evidence type="ECO:0000313" key="3">
    <source>
        <dbReference type="Proteomes" id="UP000231648"/>
    </source>
</evidence>
<evidence type="ECO:0008006" key="4">
    <source>
        <dbReference type="Google" id="ProtNLM"/>
    </source>
</evidence>
<name>A0A2M8KCT3_9BACT</name>
<feature type="compositionally biased region" description="Basic residues" evidence="1">
    <location>
        <begin position="55"/>
        <end position="69"/>
    </location>
</feature>
<evidence type="ECO:0000313" key="2">
    <source>
        <dbReference type="EMBL" id="PJE57703.1"/>
    </source>
</evidence>
<feature type="region of interest" description="Disordered" evidence="1">
    <location>
        <begin position="35"/>
        <end position="69"/>
    </location>
</feature>
<sequence length="69" mass="8357">MEVKRKPKEPTSFLLRRFTQKVRESGILVEAKKSQFYKRKPSKGQRRKSALEREKKRKEKTRLKKLGRL</sequence>
<protein>
    <recommendedName>
        <fullName evidence="4">30S ribosomal protein S21</fullName>
    </recommendedName>
</protein>
<proteinExistence type="predicted"/>
<dbReference type="InterPro" id="IPR038380">
    <property type="entry name" value="Ribosomal_bS21_sf"/>
</dbReference>
<reference evidence="3" key="1">
    <citation type="submission" date="2017-09" db="EMBL/GenBank/DDBJ databases">
        <title>Depth-based differentiation of microbial function through sediment-hosted aquifers and enrichment of novel symbionts in the deep terrestrial subsurface.</title>
        <authorList>
            <person name="Probst A.J."/>
            <person name="Ladd B."/>
            <person name="Jarett J.K."/>
            <person name="Geller-Mcgrath D.E."/>
            <person name="Sieber C.M.K."/>
            <person name="Emerson J.B."/>
            <person name="Anantharaman K."/>
            <person name="Thomas B.C."/>
            <person name="Malmstrom R."/>
            <person name="Stieglmeier M."/>
            <person name="Klingl A."/>
            <person name="Woyke T."/>
            <person name="Ryan C.M."/>
            <person name="Banfield J.F."/>
        </authorList>
    </citation>
    <scope>NUCLEOTIDE SEQUENCE [LARGE SCALE GENOMIC DNA]</scope>
</reference>
<evidence type="ECO:0000256" key="1">
    <source>
        <dbReference type="SAM" id="MobiDB-lite"/>
    </source>
</evidence>
<dbReference type="Proteomes" id="UP000231648">
    <property type="component" value="Unassembled WGS sequence"/>
</dbReference>
<dbReference type="Gene3D" id="1.20.5.1150">
    <property type="entry name" value="Ribosomal protein S8"/>
    <property type="match status" value="1"/>
</dbReference>
<dbReference type="AlphaFoldDB" id="A0A2M8KCT3"/>
<feature type="compositionally biased region" description="Basic residues" evidence="1">
    <location>
        <begin position="35"/>
        <end position="48"/>
    </location>
</feature>
<gene>
    <name evidence="2" type="ORF">COU82_00490</name>
</gene>
<comment type="caution">
    <text evidence="2">The sequence shown here is derived from an EMBL/GenBank/DDBJ whole genome shotgun (WGS) entry which is preliminary data.</text>
</comment>
<accession>A0A2M8KCT3</accession>